<evidence type="ECO:0000256" key="3">
    <source>
        <dbReference type="ARBA" id="ARBA00023125"/>
    </source>
</evidence>
<dbReference type="PRINTS" id="PR00039">
    <property type="entry name" value="HTHLYSR"/>
</dbReference>
<evidence type="ECO:0000256" key="2">
    <source>
        <dbReference type="ARBA" id="ARBA00023015"/>
    </source>
</evidence>
<dbReference type="InterPro" id="IPR000847">
    <property type="entry name" value="LysR_HTH_N"/>
</dbReference>
<accession>A0A4Q7NKV9</accession>
<keyword evidence="7" id="KW-1185">Reference proteome</keyword>
<dbReference type="OrthoDB" id="9814165at2"/>
<dbReference type="Proteomes" id="UP000292445">
    <property type="component" value="Unassembled WGS sequence"/>
</dbReference>
<dbReference type="Pfam" id="PF03466">
    <property type="entry name" value="LysR_substrate"/>
    <property type="match status" value="1"/>
</dbReference>
<evidence type="ECO:0000313" key="7">
    <source>
        <dbReference type="Proteomes" id="UP000292445"/>
    </source>
</evidence>
<dbReference type="GO" id="GO:0003677">
    <property type="term" value="F:DNA binding"/>
    <property type="evidence" value="ECO:0007669"/>
    <property type="project" value="UniProtKB-KW"/>
</dbReference>
<dbReference type="SUPFAM" id="SSF53850">
    <property type="entry name" value="Periplasmic binding protein-like II"/>
    <property type="match status" value="1"/>
</dbReference>
<evidence type="ECO:0000256" key="1">
    <source>
        <dbReference type="ARBA" id="ARBA00009437"/>
    </source>
</evidence>
<dbReference type="Gene3D" id="1.10.10.10">
    <property type="entry name" value="Winged helix-like DNA-binding domain superfamily/Winged helix DNA-binding domain"/>
    <property type="match status" value="1"/>
</dbReference>
<dbReference type="InterPro" id="IPR005119">
    <property type="entry name" value="LysR_subst-bd"/>
</dbReference>
<dbReference type="InterPro" id="IPR036390">
    <property type="entry name" value="WH_DNA-bd_sf"/>
</dbReference>
<comment type="caution">
    <text evidence="6">The sequence shown here is derived from an EMBL/GenBank/DDBJ whole genome shotgun (WGS) entry which is preliminary data.</text>
</comment>
<proteinExistence type="inferred from homology"/>
<dbReference type="GO" id="GO:0003700">
    <property type="term" value="F:DNA-binding transcription factor activity"/>
    <property type="evidence" value="ECO:0007669"/>
    <property type="project" value="InterPro"/>
</dbReference>
<dbReference type="Gene3D" id="3.40.190.10">
    <property type="entry name" value="Periplasmic binding protein-like II"/>
    <property type="match status" value="2"/>
</dbReference>
<evidence type="ECO:0000313" key="6">
    <source>
        <dbReference type="EMBL" id="RZS85170.1"/>
    </source>
</evidence>
<dbReference type="PANTHER" id="PTHR30419:SF8">
    <property type="entry name" value="NITROGEN ASSIMILATION TRANSCRIPTIONAL ACTIVATOR-RELATED"/>
    <property type="match status" value="1"/>
</dbReference>
<keyword evidence="4" id="KW-0804">Transcription</keyword>
<reference evidence="6 7" key="1">
    <citation type="submission" date="2019-02" db="EMBL/GenBank/DDBJ databases">
        <title>Genomic Encyclopedia of Type Strains, Phase IV (KMG-IV): sequencing the most valuable type-strain genomes for metagenomic binning, comparative biology and taxonomic classification.</title>
        <authorList>
            <person name="Goeker M."/>
        </authorList>
    </citation>
    <scope>NUCLEOTIDE SEQUENCE [LARGE SCALE GENOMIC DNA]</scope>
    <source>
        <strain evidence="6 7">K24</strain>
    </source>
</reference>
<dbReference type="SUPFAM" id="SSF46785">
    <property type="entry name" value="Winged helix' DNA-binding domain"/>
    <property type="match status" value="1"/>
</dbReference>
<dbReference type="InterPro" id="IPR050950">
    <property type="entry name" value="HTH-type_LysR_regulators"/>
</dbReference>
<comment type="similarity">
    <text evidence="1">Belongs to the LysR transcriptional regulatory family.</text>
</comment>
<sequence length="324" mass="35397">MRARTPRRASDPLVSGSGLPVDLRRIKLRHLECMLEVMRTHSLRDAAHALHVTESAASKTLRELEAELGVTLFQRSKLGTVPTEAGEKFARHAASAVEALRWGAASARGLAPAGAALRIGAMPVAAVSLLPSVLQRMTRLVPGLTLEVVAGSKAILLNLLREDAIDAVLGRLPPADDMQGLFFEQLLLDRYIAVVRPGHPLSGRHGLRLADIVSYPLVLPPPETVTWSEIQRLFVSQGLQMNETRIETIYLELSRACTQTSDAVWFASTRHVKPDLEHGLLDQLSVDCSMLEAPLGIIARQATGRHALRDQLLEMIRQDVLGPT</sequence>
<dbReference type="EMBL" id="SGXC01000001">
    <property type="protein sequence ID" value="RZS85170.1"/>
    <property type="molecule type" value="Genomic_DNA"/>
</dbReference>
<dbReference type="InterPro" id="IPR036388">
    <property type="entry name" value="WH-like_DNA-bd_sf"/>
</dbReference>
<keyword evidence="3" id="KW-0238">DNA-binding</keyword>
<dbReference type="RefSeq" id="WP_124687248.1">
    <property type="nucleotide sequence ID" value="NZ_SGXC01000001.1"/>
</dbReference>
<feature type="domain" description="HTH lysR-type" evidence="5">
    <location>
        <begin position="26"/>
        <end position="83"/>
    </location>
</feature>
<keyword evidence="2" id="KW-0805">Transcription regulation</keyword>
<evidence type="ECO:0000259" key="5">
    <source>
        <dbReference type="PROSITE" id="PS50931"/>
    </source>
</evidence>
<dbReference type="Pfam" id="PF00126">
    <property type="entry name" value="HTH_1"/>
    <property type="match status" value="1"/>
</dbReference>
<dbReference type="PROSITE" id="PS50931">
    <property type="entry name" value="HTH_LYSR"/>
    <property type="match status" value="1"/>
</dbReference>
<evidence type="ECO:0000256" key="4">
    <source>
        <dbReference type="ARBA" id="ARBA00023163"/>
    </source>
</evidence>
<dbReference type="GO" id="GO:0005829">
    <property type="term" value="C:cytosol"/>
    <property type="evidence" value="ECO:0007669"/>
    <property type="project" value="TreeGrafter"/>
</dbReference>
<gene>
    <name evidence="6" type="ORF">EV675_1193</name>
</gene>
<protein>
    <submittedName>
        <fullName evidence="6">LysR family pca operon transcriptional activator</fullName>
    </submittedName>
</protein>
<name>A0A4Q7NKV9_9BURK</name>
<dbReference type="PANTHER" id="PTHR30419">
    <property type="entry name" value="HTH-TYPE TRANSCRIPTIONAL REGULATOR YBHD"/>
    <property type="match status" value="1"/>
</dbReference>
<dbReference type="AlphaFoldDB" id="A0A4Q7NKV9"/>
<organism evidence="6 7">
    <name type="scientific">Pigmentiphaga kullae</name>
    <dbReference type="NCBI Taxonomy" id="151784"/>
    <lineage>
        <taxon>Bacteria</taxon>
        <taxon>Pseudomonadati</taxon>
        <taxon>Pseudomonadota</taxon>
        <taxon>Betaproteobacteria</taxon>
        <taxon>Burkholderiales</taxon>
        <taxon>Alcaligenaceae</taxon>
        <taxon>Pigmentiphaga</taxon>
    </lineage>
</organism>